<evidence type="ECO:0000313" key="3">
    <source>
        <dbReference type="Proteomes" id="UP000019478"/>
    </source>
</evidence>
<sequence length="192" mass="21478">MTVQHVHCGNPALDGPERELLSQKLRFNLLGLKEFEQCHILARWIRQLFLLALDRSRTNPRPFRSSRPIPCPDPHNNQRDRAAATPVSGQPLPTAQISYESEQLHGGRPDTIASLPVTGLDSTTPDCTASLGAESLLTPEAAPFDRFFPEVDVHFGFWSNPELMWLQASADEFTMADSSGWFDHDFSRPANL</sequence>
<comment type="caution">
    <text evidence="2">The sequence shown here is derived from an EMBL/GenBank/DDBJ whole genome shotgun (WGS) entry which is preliminary data.</text>
</comment>
<reference evidence="2 3" key="1">
    <citation type="submission" date="2013-03" db="EMBL/GenBank/DDBJ databases">
        <title>The Genome Sequence of Capronia epimyces CBS 606.96.</title>
        <authorList>
            <consortium name="The Broad Institute Genomics Platform"/>
            <person name="Cuomo C."/>
            <person name="de Hoog S."/>
            <person name="Gorbushina A."/>
            <person name="Walker B."/>
            <person name="Young S.K."/>
            <person name="Zeng Q."/>
            <person name="Gargeya S."/>
            <person name="Fitzgerald M."/>
            <person name="Haas B."/>
            <person name="Abouelleil A."/>
            <person name="Allen A.W."/>
            <person name="Alvarado L."/>
            <person name="Arachchi H.M."/>
            <person name="Berlin A.M."/>
            <person name="Chapman S.B."/>
            <person name="Gainer-Dewar J."/>
            <person name="Goldberg J."/>
            <person name="Griggs A."/>
            <person name="Gujja S."/>
            <person name="Hansen M."/>
            <person name="Howarth C."/>
            <person name="Imamovic A."/>
            <person name="Ireland A."/>
            <person name="Larimer J."/>
            <person name="McCowan C."/>
            <person name="Murphy C."/>
            <person name="Pearson M."/>
            <person name="Poon T.W."/>
            <person name="Priest M."/>
            <person name="Roberts A."/>
            <person name="Saif S."/>
            <person name="Shea T."/>
            <person name="Sisk P."/>
            <person name="Sykes S."/>
            <person name="Wortman J."/>
            <person name="Nusbaum C."/>
            <person name="Birren B."/>
        </authorList>
    </citation>
    <scope>NUCLEOTIDE SEQUENCE [LARGE SCALE GENOMIC DNA]</scope>
    <source>
        <strain evidence="2 3">CBS 606.96</strain>
    </source>
</reference>
<dbReference type="HOGENOM" id="CLU_1414991_0_0_1"/>
<organism evidence="2 3">
    <name type="scientific">Capronia epimyces CBS 606.96</name>
    <dbReference type="NCBI Taxonomy" id="1182542"/>
    <lineage>
        <taxon>Eukaryota</taxon>
        <taxon>Fungi</taxon>
        <taxon>Dikarya</taxon>
        <taxon>Ascomycota</taxon>
        <taxon>Pezizomycotina</taxon>
        <taxon>Eurotiomycetes</taxon>
        <taxon>Chaetothyriomycetidae</taxon>
        <taxon>Chaetothyriales</taxon>
        <taxon>Herpotrichiellaceae</taxon>
        <taxon>Capronia</taxon>
    </lineage>
</organism>
<dbReference type="Proteomes" id="UP000019478">
    <property type="component" value="Unassembled WGS sequence"/>
</dbReference>
<accession>W9YAX4</accession>
<feature type="region of interest" description="Disordered" evidence="1">
    <location>
        <begin position="59"/>
        <end position="93"/>
    </location>
</feature>
<proteinExistence type="predicted"/>
<gene>
    <name evidence="2" type="ORF">A1O3_02745</name>
</gene>
<dbReference type="AlphaFoldDB" id="W9YAX4"/>
<protein>
    <submittedName>
        <fullName evidence="2">Uncharacterized protein</fullName>
    </submittedName>
</protein>
<name>W9YAX4_9EURO</name>
<keyword evidence="3" id="KW-1185">Reference proteome</keyword>
<dbReference type="EMBL" id="AMGY01000002">
    <property type="protein sequence ID" value="EXJ89678.1"/>
    <property type="molecule type" value="Genomic_DNA"/>
</dbReference>
<dbReference type="GeneID" id="19166875"/>
<evidence type="ECO:0000313" key="2">
    <source>
        <dbReference type="EMBL" id="EXJ89678.1"/>
    </source>
</evidence>
<dbReference type="RefSeq" id="XP_007731075.1">
    <property type="nucleotide sequence ID" value="XM_007732885.1"/>
</dbReference>
<dbReference type="OrthoDB" id="4232174at2759"/>
<evidence type="ECO:0000256" key="1">
    <source>
        <dbReference type="SAM" id="MobiDB-lite"/>
    </source>
</evidence>